<evidence type="ECO:0000313" key="2">
    <source>
        <dbReference type="Proteomes" id="UP000236895"/>
    </source>
</evidence>
<comment type="caution">
    <text evidence="1">The sequence shown here is derived from an EMBL/GenBank/DDBJ whole genome shotgun (WGS) entry which is preliminary data.</text>
</comment>
<gene>
    <name evidence="1" type="ORF">C0030_002880</name>
</gene>
<evidence type="ECO:0000313" key="1">
    <source>
        <dbReference type="EMBL" id="RPD37376.1"/>
    </source>
</evidence>
<dbReference type="EMBL" id="PKRU02000012">
    <property type="protein sequence ID" value="RPD37376.1"/>
    <property type="molecule type" value="Genomic_DNA"/>
</dbReference>
<accession>A0A3R7Q3Y1</accession>
<organism evidence="1 2">
    <name type="scientific">Candidatus Liberibacter solanacearum</name>
    <dbReference type="NCBI Taxonomy" id="556287"/>
    <lineage>
        <taxon>Bacteria</taxon>
        <taxon>Pseudomonadati</taxon>
        <taxon>Pseudomonadota</taxon>
        <taxon>Alphaproteobacteria</taxon>
        <taxon>Hyphomicrobiales</taxon>
        <taxon>Rhizobiaceae</taxon>
        <taxon>Liberibacter</taxon>
    </lineage>
</organism>
<name>A0A3R7Q3Y1_9HYPH</name>
<dbReference type="AlphaFoldDB" id="A0A3R7Q3Y1"/>
<sequence length="44" mass="5061">MIKKTISAYEFLKKFPDSESARLHLERCLWPTGSICPKCNCSNN</sequence>
<dbReference type="Proteomes" id="UP000236895">
    <property type="component" value="Unassembled WGS sequence"/>
</dbReference>
<protein>
    <submittedName>
        <fullName evidence="1">Uncharacterized protein</fullName>
    </submittedName>
</protein>
<proteinExistence type="predicted"/>
<reference evidence="1 2" key="1">
    <citation type="submission" date="2018-11" db="EMBL/GenBank/DDBJ databases">
        <title>Genome Analysis of Haplotype D of Candidatus Liberibacter Solanacearum.</title>
        <authorList>
            <person name="Katsir L."/>
            <person name="Ruan Z."/>
            <person name="Santos Garcia D."/>
            <person name="Piasezky A."/>
            <person name="Jiang J."/>
            <person name="Sela N."/>
            <person name="Freilich S."/>
            <person name="Bahar O."/>
        </authorList>
    </citation>
    <scope>NUCLEOTIDE SEQUENCE [LARGE SCALE GENOMIC DNA]</scope>
    <source>
        <strain evidence="2">haplotype D1</strain>
    </source>
</reference>